<evidence type="ECO:0000313" key="2">
    <source>
        <dbReference type="EMBL" id="MCP9611397.1"/>
    </source>
</evidence>
<dbReference type="PROSITE" id="PS51186">
    <property type="entry name" value="GNAT"/>
    <property type="match status" value="1"/>
</dbReference>
<reference evidence="2 3" key="1">
    <citation type="submission" date="2022-07" db="EMBL/GenBank/DDBJ databases">
        <title>Fecal culturing of patients with breast cancer.</title>
        <authorList>
            <person name="Teng N.M.Y."/>
            <person name="Kiu R."/>
            <person name="Evans R."/>
            <person name="Baker D.J."/>
            <person name="Zenner C."/>
            <person name="Robinson S.D."/>
            <person name="Hall L.J."/>
        </authorList>
    </citation>
    <scope>NUCLEOTIDE SEQUENCE [LARGE SCALE GENOMIC DNA]</scope>
    <source>
        <strain evidence="2 3">LH1063</strain>
    </source>
</reference>
<dbReference type="EMBL" id="JANDHW010000003">
    <property type="protein sequence ID" value="MCP9611397.1"/>
    <property type="molecule type" value="Genomic_DNA"/>
</dbReference>
<dbReference type="SUPFAM" id="SSF55729">
    <property type="entry name" value="Acyl-CoA N-acyltransferases (Nat)"/>
    <property type="match status" value="1"/>
</dbReference>
<comment type="caution">
    <text evidence="2">The sequence shown here is derived from an EMBL/GenBank/DDBJ whole genome shotgun (WGS) entry which is preliminary data.</text>
</comment>
<dbReference type="Proteomes" id="UP001205603">
    <property type="component" value="Unassembled WGS sequence"/>
</dbReference>
<protein>
    <submittedName>
        <fullName evidence="2">GNAT family N-acetyltransferase</fullName>
    </submittedName>
</protein>
<dbReference type="RefSeq" id="WP_255026138.1">
    <property type="nucleotide sequence ID" value="NZ_JANDHW010000003.1"/>
</dbReference>
<sequence length="201" mass="23048">MKNLGIRFATAADAEDILAIYAPYIENTAITFEYTVPAITEFRERIETVLTSYPYLVCTVDGKIVGYAYAARHMERAAYQWNAVLSVYIDEQYGGYGLGPLLYETLIDLLKLQNLQNVYGIVTSPNENSEKLHSRLGFSLIGLFHKTGYKFGRWYDVSWWEKFVGCESGIKNLPSFIKIGEIDENDIRTVIDRHLDAFRFK</sequence>
<name>A0ABT1MFI5_9BACT</name>
<dbReference type="InterPro" id="IPR016181">
    <property type="entry name" value="Acyl_CoA_acyltransferase"/>
</dbReference>
<dbReference type="CDD" id="cd04301">
    <property type="entry name" value="NAT_SF"/>
    <property type="match status" value="1"/>
</dbReference>
<dbReference type="Gene3D" id="3.40.630.30">
    <property type="match status" value="1"/>
</dbReference>
<evidence type="ECO:0000313" key="3">
    <source>
        <dbReference type="Proteomes" id="UP001205603"/>
    </source>
</evidence>
<dbReference type="Pfam" id="PF13420">
    <property type="entry name" value="Acetyltransf_4"/>
    <property type="match status" value="1"/>
</dbReference>
<accession>A0ABT1MFI5</accession>
<keyword evidence="3" id="KW-1185">Reference proteome</keyword>
<proteinExistence type="predicted"/>
<dbReference type="PANTHER" id="PTHR43072:SF8">
    <property type="entry name" value="ACYLTRANSFERASE FABY-RELATED"/>
    <property type="match status" value="1"/>
</dbReference>
<feature type="domain" description="N-acetyltransferase" evidence="1">
    <location>
        <begin position="4"/>
        <end position="161"/>
    </location>
</feature>
<gene>
    <name evidence="2" type="ORF">NMU02_04750</name>
</gene>
<dbReference type="PANTHER" id="PTHR43072">
    <property type="entry name" value="N-ACETYLTRANSFERASE"/>
    <property type="match status" value="1"/>
</dbReference>
<organism evidence="2 3">
    <name type="scientific">Coprobacter tertius</name>
    <dbReference type="NCBI Taxonomy" id="2944915"/>
    <lineage>
        <taxon>Bacteria</taxon>
        <taxon>Pseudomonadati</taxon>
        <taxon>Bacteroidota</taxon>
        <taxon>Bacteroidia</taxon>
        <taxon>Bacteroidales</taxon>
        <taxon>Barnesiellaceae</taxon>
        <taxon>Coprobacter</taxon>
    </lineage>
</organism>
<dbReference type="InterPro" id="IPR000182">
    <property type="entry name" value="GNAT_dom"/>
</dbReference>
<evidence type="ECO:0000259" key="1">
    <source>
        <dbReference type="PROSITE" id="PS51186"/>
    </source>
</evidence>